<feature type="domain" description="Nudix hydrolase" evidence="2">
    <location>
        <begin position="15"/>
        <end position="170"/>
    </location>
</feature>
<evidence type="ECO:0000256" key="1">
    <source>
        <dbReference type="ARBA" id="ARBA00022801"/>
    </source>
</evidence>
<keyword evidence="4" id="KW-1185">Reference proteome</keyword>
<dbReference type="OrthoDB" id="10259236at2759"/>
<keyword evidence="1 3" id="KW-0378">Hydrolase</keyword>
<dbReference type="Gene3D" id="3.90.79.10">
    <property type="entry name" value="Nucleoside Triphosphate Pyrophosphohydrolase"/>
    <property type="match status" value="1"/>
</dbReference>
<dbReference type="GO" id="GO:0006754">
    <property type="term" value="P:ATP biosynthetic process"/>
    <property type="evidence" value="ECO:0007669"/>
    <property type="project" value="TreeGrafter"/>
</dbReference>
<evidence type="ECO:0000313" key="3">
    <source>
        <dbReference type="EMBL" id="KAE8381989.1"/>
    </source>
</evidence>
<dbReference type="InterPro" id="IPR015797">
    <property type="entry name" value="NUDIX_hydrolase-like_dom_sf"/>
</dbReference>
<dbReference type="PANTHER" id="PTHR21340">
    <property type="entry name" value="DIADENOSINE 5,5-P1,P4-TETRAPHOSPHATE PYROPHOSPHOHYDROLASE MUTT"/>
    <property type="match status" value="1"/>
</dbReference>
<evidence type="ECO:0000313" key="4">
    <source>
        <dbReference type="Proteomes" id="UP000326198"/>
    </source>
</evidence>
<sequence length="183" mass="21379">MSASNFPTSQYTSTHFTESAGAILFRLTSTPNQVSLIRHPTRDEWSLPKGRRNCQESRKEAAVREVMEETGYPCRIYPVTMATRSPMSWEPGDVEDKPRMYPGLEEPFMLTMRELDGGSRVKLIWWYVAVVDDNRRARQGEFETRFWPFREALQKLTFEDDRKVLAQAIEVLESREMTEICFL</sequence>
<protein>
    <submittedName>
        <fullName evidence="3">NUDIX hydrolase domain-like protein</fullName>
    </submittedName>
</protein>
<dbReference type="AlphaFoldDB" id="A0A5N7BJP0"/>
<dbReference type="PANTHER" id="PTHR21340:SF0">
    <property type="entry name" value="BIS(5'-NUCLEOSYL)-TETRAPHOSPHATASE [ASYMMETRICAL]"/>
    <property type="match status" value="1"/>
</dbReference>
<dbReference type="SUPFAM" id="SSF55811">
    <property type="entry name" value="Nudix"/>
    <property type="match status" value="1"/>
</dbReference>
<dbReference type="InterPro" id="IPR051325">
    <property type="entry name" value="Nudix_hydrolase_domain"/>
</dbReference>
<dbReference type="InterPro" id="IPR020084">
    <property type="entry name" value="NUDIX_hydrolase_CS"/>
</dbReference>
<dbReference type="PROSITE" id="PS00893">
    <property type="entry name" value="NUDIX_BOX"/>
    <property type="match status" value="1"/>
</dbReference>
<dbReference type="InterPro" id="IPR000086">
    <property type="entry name" value="NUDIX_hydrolase_dom"/>
</dbReference>
<dbReference type="GO" id="GO:0004081">
    <property type="term" value="F:bis(5'-nucleosyl)-tetraphosphatase (asymmetrical) activity"/>
    <property type="evidence" value="ECO:0007669"/>
    <property type="project" value="TreeGrafter"/>
</dbReference>
<gene>
    <name evidence="3" type="ORF">BDV26DRAFT_254628</name>
</gene>
<accession>A0A5N7BJP0</accession>
<dbReference type="Proteomes" id="UP000326198">
    <property type="component" value="Unassembled WGS sequence"/>
</dbReference>
<organism evidence="3 4">
    <name type="scientific">Aspergillus bertholletiae</name>
    <dbReference type="NCBI Taxonomy" id="1226010"/>
    <lineage>
        <taxon>Eukaryota</taxon>
        <taxon>Fungi</taxon>
        <taxon>Dikarya</taxon>
        <taxon>Ascomycota</taxon>
        <taxon>Pezizomycotina</taxon>
        <taxon>Eurotiomycetes</taxon>
        <taxon>Eurotiomycetidae</taxon>
        <taxon>Eurotiales</taxon>
        <taxon>Aspergillaceae</taxon>
        <taxon>Aspergillus</taxon>
        <taxon>Aspergillus subgen. Circumdati</taxon>
    </lineage>
</organism>
<proteinExistence type="predicted"/>
<name>A0A5N7BJP0_9EURO</name>
<dbReference type="PROSITE" id="PS51462">
    <property type="entry name" value="NUDIX"/>
    <property type="match status" value="1"/>
</dbReference>
<evidence type="ECO:0000259" key="2">
    <source>
        <dbReference type="PROSITE" id="PS51462"/>
    </source>
</evidence>
<dbReference type="EMBL" id="ML736166">
    <property type="protein sequence ID" value="KAE8381989.1"/>
    <property type="molecule type" value="Genomic_DNA"/>
</dbReference>
<dbReference type="GO" id="GO:0006167">
    <property type="term" value="P:AMP biosynthetic process"/>
    <property type="evidence" value="ECO:0007669"/>
    <property type="project" value="TreeGrafter"/>
</dbReference>
<reference evidence="3 4" key="1">
    <citation type="submission" date="2019-04" db="EMBL/GenBank/DDBJ databases">
        <title>Friends and foes A comparative genomics studyof 23 Aspergillus species from section Flavi.</title>
        <authorList>
            <consortium name="DOE Joint Genome Institute"/>
            <person name="Kjaerbolling I."/>
            <person name="Vesth T."/>
            <person name="Frisvad J.C."/>
            <person name="Nybo J.L."/>
            <person name="Theobald S."/>
            <person name="Kildgaard S."/>
            <person name="Isbrandt T."/>
            <person name="Kuo A."/>
            <person name="Sato A."/>
            <person name="Lyhne E.K."/>
            <person name="Kogle M.E."/>
            <person name="Wiebenga A."/>
            <person name="Kun R.S."/>
            <person name="Lubbers R.J."/>
            <person name="Makela M.R."/>
            <person name="Barry K."/>
            <person name="Chovatia M."/>
            <person name="Clum A."/>
            <person name="Daum C."/>
            <person name="Haridas S."/>
            <person name="He G."/>
            <person name="LaButti K."/>
            <person name="Lipzen A."/>
            <person name="Mondo S."/>
            <person name="Riley R."/>
            <person name="Salamov A."/>
            <person name="Simmons B.A."/>
            <person name="Magnuson J.K."/>
            <person name="Henrissat B."/>
            <person name="Mortensen U.H."/>
            <person name="Larsen T.O."/>
            <person name="Devries R.P."/>
            <person name="Grigoriev I.V."/>
            <person name="Machida M."/>
            <person name="Baker S.E."/>
            <person name="Andersen M.R."/>
        </authorList>
    </citation>
    <scope>NUCLEOTIDE SEQUENCE [LARGE SCALE GENOMIC DNA]</scope>
    <source>
        <strain evidence="3 4">IBT 29228</strain>
    </source>
</reference>
<dbReference type="Pfam" id="PF00293">
    <property type="entry name" value="NUDIX"/>
    <property type="match status" value="1"/>
</dbReference>